<sequence length="83" mass="8270">MASSGSITAEFAMAGAVIAAAAMHTSKPVETEVVIAIASRVTAGDRGRTEESDRNSSFGEVDTLVAASGSSSRILTKAADPAG</sequence>
<dbReference type="Proteomes" id="UP000655868">
    <property type="component" value="Unassembled WGS sequence"/>
</dbReference>
<evidence type="ECO:0000313" key="2">
    <source>
        <dbReference type="Proteomes" id="UP000655868"/>
    </source>
</evidence>
<dbReference type="AlphaFoldDB" id="A0A934U4Z3"/>
<accession>A0A934U4Z3</accession>
<dbReference type="RefSeq" id="WP_199705686.1">
    <property type="nucleotide sequence ID" value="NZ_JAEMNV010000005.1"/>
</dbReference>
<protein>
    <submittedName>
        <fullName evidence="1">Uncharacterized protein</fullName>
    </submittedName>
</protein>
<gene>
    <name evidence="1" type="ORF">JGU71_18260</name>
</gene>
<dbReference type="EMBL" id="JAEMNV010000005">
    <property type="protein sequence ID" value="MBJ8340832.1"/>
    <property type="molecule type" value="Genomic_DNA"/>
</dbReference>
<organism evidence="1 2">
    <name type="scientific">Antrihabitans stalagmiti</name>
    <dbReference type="NCBI Taxonomy" id="2799499"/>
    <lineage>
        <taxon>Bacteria</taxon>
        <taxon>Bacillati</taxon>
        <taxon>Actinomycetota</taxon>
        <taxon>Actinomycetes</taxon>
        <taxon>Mycobacteriales</taxon>
        <taxon>Nocardiaceae</taxon>
        <taxon>Antrihabitans</taxon>
    </lineage>
</organism>
<proteinExistence type="predicted"/>
<reference evidence="1" key="1">
    <citation type="submission" date="2020-12" db="EMBL/GenBank/DDBJ databases">
        <title>Antrihabitans popcorni sp. nov. and Antrihabitans auranticaus sp. nov., isolated from a larva cave.</title>
        <authorList>
            <person name="Lee S.D."/>
            <person name="Kim I.S."/>
        </authorList>
    </citation>
    <scope>NUCLEOTIDE SEQUENCE</scope>
    <source>
        <strain evidence="1">YC3-6</strain>
    </source>
</reference>
<keyword evidence="2" id="KW-1185">Reference proteome</keyword>
<comment type="caution">
    <text evidence="1">The sequence shown here is derived from an EMBL/GenBank/DDBJ whole genome shotgun (WGS) entry which is preliminary data.</text>
</comment>
<evidence type="ECO:0000313" key="1">
    <source>
        <dbReference type="EMBL" id="MBJ8340832.1"/>
    </source>
</evidence>
<name>A0A934U4Z3_9NOCA</name>